<sequence length="349" mass="39892">MTETRKKLKIVWTSFHCCIRVIKLAKALIKTGNYEIHGIANQVSYGTQFMDTFSFYHNATQFNNLINALPADLYIHSNEPNWQLTRIREQKPNAKIILDGHDFDSIRQGAIPLDEMRAFTNANGFLFVSNEIKDYICTLHKDQIGNKPMAVIEHYCNEEWHNLPQISANQRSGLVYQGGAESPPYKTDQFRYRHLYPILKQLVDQGNEVHLMAGNADAGVTYNNIGAFCYPPMVYDKLMEALRSKKWGLVVFNNGDLSQKQVNLTRTNKEQEYLACGLPLIVFGAPATAKWVKETGVGICFDRLIDIRPEILDAEYPRLKANVDKLMPTLTMEKHIHKLEILISKILSE</sequence>
<accession>A0A6M3LEQ8</accession>
<dbReference type="EMBL" id="MT142145">
    <property type="protein sequence ID" value="QJA75175.1"/>
    <property type="molecule type" value="Genomic_DNA"/>
</dbReference>
<evidence type="ECO:0000259" key="1">
    <source>
        <dbReference type="Pfam" id="PF26337"/>
    </source>
</evidence>
<evidence type="ECO:0000313" key="3">
    <source>
        <dbReference type="EMBL" id="QJA93280.1"/>
    </source>
</evidence>
<dbReference type="EMBL" id="MT143137">
    <property type="protein sequence ID" value="QJA93280.1"/>
    <property type="molecule type" value="Genomic_DNA"/>
</dbReference>
<dbReference type="AlphaFoldDB" id="A0A6M3LEQ8"/>
<reference evidence="3" key="1">
    <citation type="submission" date="2020-03" db="EMBL/GenBank/DDBJ databases">
        <title>The deep terrestrial virosphere.</title>
        <authorList>
            <person name="Holmfeldt K."/>
            <person name="Nilsson E."/>
            <person name="Simone D."/>
            <person name="Lopez-Fernandez M."/>
            <person name="Wu X."/>
            <person name="de Brujin I."/>
            <person name="Lundin D."/>
            <person name="Andersson A."/>
            <person name="Bertilsson S."/>
            <person name="Dopson M."/>
        </authorList>
    </citation>
    <scope>NUCLEOTIDE SEQUENCE</scope>
    <source>
        <strain evidence="2">MM415A01862</strain>
        <strain evidence="3">MM415B04288</strain>
    </source>
</reference>
<proteinExistence type="predicted"/>
<evidence type="ECO:0000313" key="2">
    <source>
        <dbReference type="EMBL" id="QJA75175.1"/>
    </source>
</evidence>
<organism evidence="3">
    <name type="scientific">viral metagenome</name>
    <dbReference type="NCBI Taxonomy" id="1070528"/>
    <lineage>
        <taxon>unclassified sequences</taxon>
        <taxon>metagenomes</taxon>
        <taxon>organismal metagenomes</taxon>
    </lineage>
</organism>
<name>A0A6M3LEQ8_9ZZZZ</name>
<dbReference type="Gene3D" id="3.40.50.2000">
    <property type="entry name" value="Glycogen Phosphorylase B"/>
    <property type="match status" value="1"/>
</dbReference>
<protein>
    <recommendedName>
        <fullName evidence="1">Glucosyltransferase 3-like C-terminal domain-containing protein</fullName>
    </recommendedName>
</protein>
<dbReference type="InterPro" id="IPR058592">
    <property type="entry name" value="Gtf3_C"/>
</dbReference>
<gene>
    <name evidence="2" type="ORF">MM415A01862_0010</name>
    <name evidence="3" type="ORF">MM415B04288_0001</name>
</gene>
<dbReference type="Pfam" id="PF26337">
    <property type="entry name" value="Gtf3_C"/>
    <property type="match status" value="1"/>
</dbReference>
<feature type="domain" description="Glucosyltransferase 3-like C-terminal" evidence="1">
    <location>
        <begin position="234"/>
        <end position="337"/>
    </location>
</feature>